<feature type="domain" description="Peptidase M16 N-terminal" evidence="6">
    <location>
        <begin position="51"/>
        <end position="167"/>
    </location>
</feature>
<dbReference type="SUPFAM" id="SSF63411">
    <property type="entry name" value="LuxS/MPP-like metallohydrolase"/>
    <property type="match status" value="4"/>
</dbReference>
<organism evidence="8 9">
    <name type="scientific">Mucilaginibacter jinjuensis</name>
    <dbReference type="NCBI Taxonomy" id="1176721"/>
    <lineage>
        <taxon>Bacteria</taxon>
        <taxon>Pseudomonadati</taxon>
        <taxon>Bacteroidota</taxon>
        <taxon>Sphingobacteriia</taxon>
        <taxon>Sphingobacteriales</taxon>
        <taxon>Sphingobacteriaceae</taxon>
        <taxon>Mucilaginibacter</taxon>
    </lineage>
</organism>
<dbReference type="EMBL" id="CP117167">
    <property type="protein sequence ID" value="WCT12376.1"/>
    <property type="molecule type" value="Genomic_DNA"/>
</dbReference>
<feature type="domain" description="Peptidase M16 C-terminal" evidence="7">
    <location>
        <begin position="209"/>
        <end position="379"/>
    </location>
</feature>
<dbReference type="InterPro" id="IPR050626">
    <property type="entry name" value="Peptidase_M16"/>
</dbReference>
<dbReference type="Pfam" id="PF00675">
    <property type="entry name" value="Peptidase_M16"/>
    <property type="match status" value="2"/>
</dbReference>
<protein>
    <submittedName>
        <fullName evidence="8">Pitrilysin family protein</fullName>
    </submittedName>
</protein>
<proteinExistence type="inferred from homology"/>
<dbReference type="PANTHER" id="PTHR43690">
    <property type="entry name" value="NARDILYSIN"/>
    <property type="match status" value="1"/>
</dbReference>
<keyword evidence="5" id="KW-0482">Metalloprotease</keyword>
<sequence>MNKHVLTFVSALAIAGTAFGQAKLVEKVTKKGNEIVIPYEKYVLPNGLTLILAEDHSDPLVHVDVTYHVGSAREEIGKSGFAHFFEHMMFEGSDNAPKGTHDKITIGNGGTNNGSTNRDRTNYYETVPNNLLEDAIWLEADRMGFLLGQVTQERFEVQRATVKNERGQNYDNRPYGLASEYTSKNLYPYGHPYSWLTIGYIEDLNRSNVNDLKNFFLRWYGPNNATLTIGGDFNPATTLKLVEKYFDAIPRCPAVQPVKVAQVSLAANRYASYTDNYARVPMLVIDYPTVPDYTKDVPALDCLAEILGQGKNSILYQNLVKKQLALQASASSQSSELAGEFMIRMVPLPGKSLADMEQLYNASLDSLEKRGVTDEDLQKFKGGITAGFINNLQSVSGKVSQLAEFQTYTGNPNKTADLLKEYAAVTKEDVMRVFHQYIKGHGAVVLSVLTKGQEQTAAKPDNYKIDSTHYNKPNYGYEGLKYTKAVDNFNRNQQPSFGPNPVTKAPQFWKKDLPSGTKVIGVQNTEVPLVTLNLTLPGGRLLEENDLSKAGISSLFATMMQEDTKNYTAEKFAIELQKLGASIRVSSDVDGMVFSVQSLKSNFAKTMALLQERLFNPLFTEAAFNRDKKQTLESFKLQKSQPANIATAVFAKLNYGSTNILGILPAGNEQTVKSISLQDIQNYYNNNITANGAKVVVVGDITEAELLPQLAFLNKLPKKDIKLVAPAPAIAVTKTKIYLVDVPKAAQTEFRVGYGTNLKYDPTGDYYKLYLMNYPLGADFTSRVNTYLRETKGWTYGASTRIVGDKYSTDYYFSSGIRANATDSALVSLMKELNNYSQNGPTAAEITNMKKAISQGDALRYETGAQKARFVARILDYNLPATYVDAQNKLISNITAEQLKATAATWIKPNQLNILLVGDKAAILPGLQKLGYDIVELNTDGDPITAQ</sequence>
<accession>A0ABY7T7J6</accession>
<feature type="domain" description="Peptidase M16 N-terminal" evidence="6">
    <location>
        <begin position="522"/>
        <end position="646"/>
    </location>
</feature>
<dbReference type="Gene3D" id="3.30.830.10">
    <property type="entry name" value="Metalloenzyme, LuxS/M16 peptidase-like"/>
    <property type="match status" value="4"/>
</dbReference>
<keyword evidence="4" id="KW-0862">Zinc</keyword>
<dbReference type="RefSeq" id="WP_273630636.1">
    <property type="nucleotide sequence ID" value="NZ_CP117167.1"/>
</dbReference>
<keyword evidence="3" id="KW-0378">Hydrolase</keyword>
<evidence type="ECO:0000313" key="9">
    <source>
        <dbReference type="Proteomes" id="UP001216139"/>
    </source>
</evidence>
<name>A0ABY7T7J6_9SPHI</name>
<dbReference type="PANTHER" id="PTHR43690:SF35">
    <property type="entry name" value="NON-CATALYTIC MEMBER OF PEPTIDASE SUBFAMILY M16B-RELATED"/>
    <property type="match status" value="1"/>
</dbReference>
<comment type="similarity">
    <text evidence="1">Belongs to the peptidase M16 family.</text>
</comment>
<feature type="domain" description="Peptidase M16 C-terminal" evidence="7">
    <location>
        <begin position="674"/>
        <end position="852"/>
    </location>
</feature>
<evidence type="ECO:0000259" key="6">
    <source>
        <dbReference type="Pfam" id="PF00675"/>
    </source>
</evidence>
<dbReference type="InterPro" id="IPR011765">
    <property type="entry name" value="Pept_M16_N"/>
</dbReference>
<dbReference type="InterPro" id="IPR007863">
    <property type="entry name" value="Peptidase_M16_C"/>
</dbReference>
<evidence type="ECO:0000313" key="8">
    <source>
        <dbReference type="EMBL" id="WCT12376.1"/>
    </source>
</evidence>
<dbReference type="InterPro" id="IPR011249">
    <property type="entry name" value="Metalloenz_LuxS/M16"/>
</dbReference>
<dbReference type="Pfam" id="PF05193">
    <property type="entry name" value="Peptidase_M16_C"/>
    <property type="match status" value="2"/>
</dbReference>
<evidence type="ECO:0000256" key="3">
    <source>
        <dbReference type="ARBA" id="ARBA00022801"/>
    </source>
</evidence>
<evidence type="ECO:0000259" key="7">
    <source>
        <dbReference type="Pfam" id="PF05193"/>
    </source>
</evidence>
<keyword evidence="9" id="KW-1185">Reference proteome</keyword>
<gene>
    <name evidence="8" type="ORF">PQO05_00320</name>
</gene>
<evidence type="ECO:0000256" key="2">
    <source>
        <dbReference type="ARBA" id="ARBA00022670"/>
    </source>
</evidence>
<dbReference type="Proteomes" id="UP001216139">
    <property type="component" value="Chromosome"/>
</dbReference>
<evidence type="ECO:0000256" key="5">
    <source>
        <dbReference type="ARBA" id="ARBA00023049"/>
    </source>
</evidence>
<keyword evidence="2" id="KW-0645">Protease</keyword>
<reference evidence="8 9" key="1">
    <citation type="submission" date="2023-02" db="EMBL/GenBank/DDBJ databases">
        <title>Genome sequence of Mucilaginibacter jinjuensis strain KACC 16571.</title>
        <authorList>
            <person name="Kim S."/>
            <person name="Heo J."/>
            <person name="Kwon S.-W."/>
        </authorList>
    </citation>
    <scope>NUCLEOTIDE SEQUENCE [LARGE SCALE GENOMIC DNA]</scope>
    <source>
        <strain evidence="8 9">KACC 16571</strain>
    </source>
</reference>
<evidence type="ECO:0000256" key="1">
    <source>
        <dbReference type="ARBA" id="ARBA00007261"/>
    </source>
</evidence>
<evidence type="ECO:0000256" key="4">
    <source>
        <dbReference type="ARBA" id="ARBA00022833"/>
    </source>
</evidence>